<proteinExistence type="predicted"/>
<comment type="caution">
    <text evidence="1">The sequence shown here is derived from an EMBL/GenBank/DDBJ whole genome shotgun (WGS) entry which is preliminary data.</text>
</comment>
<evidence type="ECO:0000313" key="2">
    <source>
        <dbReference type="Proteomes" id="UP000223913"/>
    </source>
</evidence>
<reference evidence="1 2" key="1">
    <citation type="submission" date="2017-10" db="EMBL/GenBank/DDBJ databases">
        <title>The draft genome sequence of Lewinella nigricans NBRC 102662.</title>
        <authorList>
            <person name="Wang K."/>
        </authorList>
    </citation>
    <scope>NUCLEOTIDE SEQUENCE [LARGE SCALE GENOMIC DNA]</scope>
    <source>
        <strain evidence="1 2">NBRC 102662</strain>
    </source>
</reference>
<accession>A0A2D0NEM5</accession>
<dbReference type="RefSeq" id="WP_099149712.1">
    <property type="nucleotide sequence ID" value="NZ_PDUD01000013.1"/>
</dbReference>
<evidence type="ECO:0000313" key="1">
    <source>
        <dbReference type="EMBL" id="PHN06961.1"/>
    </source>
</evidence>
<dbReference type="Proteomes" id="UP000223913">
    <property type="component" value="Unassembled WGS sequence"/>
</dbReference>
<dbReference type="AlphaFoldDB" id="A0A2D0NEM5"/>
<protein>
    <submittedName>
        <fullName evidence="1">Uncharacterized protein</fullName>
    </submittedName>
</protein>
<dbReference type="EMBL" id="PDUD01000013">
    <property type="protein sequence ID" value="PHN06961.1"/>
    <property type="molecule type" value="Genomic_DNA"/>
</dbReference>
<gene>
    <name evidence="1" type="ORF">CRP01_09095</name>
</gene>
<organism evidence="1 2">
    <name type="scientific">Flavilitoribacter nigricans (strain ATCC 23147 / DSM 23189 / NBRC 102662 / NCIMB 1420 / SS-2)</name>
    <name type="common">Lewinella nigricans</name>
    <dbReference type="NCBI Taxonomy" id="1122177"/>
    <lineage>
        <taxon>Bacteria</taxon>
        <taxon>Pseudomonadati</taxon>
        <taxon>Bacteroidota</taxon>
        <taxon>Saprospiria</taxon>
        <taxon>Saprospirales</taxon>
        <taxon>Lewinellaceae</taxon>
        <taxon>Flavilitoribacter</taxon>
    </lineage>
</organism>
<keyword evidence="2" id="KW-1185">Reference proteome</keyword>
<sequence>MQNKQTLPALVKDPYTGRRYDLGPLFFYLNDSRIKQPADLARHFEQSSESVPLLIEDDSPHIREMQKAFELLTGLKHVFQSIREVD</sequence>
<name>A0A2D0NEM5_FLAN2</name>